<accession>A0A0B3Y6W2</accession>
<sequence>MKWLAIALAVLAAFVVALIVGPMLLGDKGYVLISLGNSAVEMTVISFCILVIGAVIAWYVLSRLVLWALSLITGSHKWFGTLGKRKRKRAFYDGLHAMAAGDFDTAQKALGKTTNGDFEGVNYLASAQIAFANNDLAKARYFLVQATDFPKAKVAAMVMHARIDMVEEKYDAALEKLNELDEQERENKQVVQLKAQILAKLGKWQVLQENLSGWRKALPKADYTTWSQRIAKGKFAEIASKQGAVELKSYWETLPRKLRHDDAYRAAYIQQLLDQGMHADAQNLLVEWQKRGPNSALFPLFTQLNIPDASPSLRLLESWIKQDEENVSLYSTLGQVAFNSGDDVLAEKALLKATKMKSRKEDLLLLSAISERKHDTATALQLYKEGQQLAS</sequence>
<evidence type="ECO:0000256" key="4">
    <source>
        <dbReference type="ARBA" id="ARBA00022475"/>
    </source>
</evidence>
<reference evidence="13 14" key="1">
    <citation type="submission" date="2014-12" db="EMBL/GenBank/DDBJ databases">
        <title>Genome sequencing of Alteromonas marina AD001.</title>
        <authorList>
            <person name="Adrian T.G.S."/>
            <person name="Chan K.G."/>
        </authorList>
    </citation>
    <scope>NUCLEOTIDE SEQUENCE [LARGE SCALE GENOMIC DNA]</scope>
    <source>
        <strain evidence="13 14">AD001</strain>
    </source>
</reference>
<keyword evidence="5" id="KW-0997">Cell inner membrane</keyword>
<dbReference type="EMBL" id="JWLW01000019">
    <property type="protein sequence ID" value="KHT51377.1"/>
    <property type="molecule type" value="Genomic_DNA"/>
</dbReference>
<protein>
    <submittedName>
        <fullName evidence="13">Heme biosynthesis protein</fullName>
    </submittedName>
</protein>
<evidence type="ECO:0000256" key="6">
    <source>
        <dbReference type="ARBA" id="ARBA00022692"/>
    </source>
</evidence>
<evidence type="ECO:0000313" key="14">
    <source>
        <dbReference type="Proteomes" id="UP000031197"/>
    </source>
</evidence>
<keyword evidence="7 11" id="KW-1133">Transmembrane helix</keyword>
<evidence type="ECO:0000256" key="2">
    <source>
        <dbReference type="ARBA" id="ARBA00004429"/>
    </source>
</evidence>
<dbReference type="AlphaFoldDB" id="A0A0B3Y6W2"/>
<keyword evidence="4" id="KW-1003">Cell membrane</keyword>
<keyword evidence="14" id="KW-1185">Reference proteome</keyword>
<evidence type="ECO:0000256" key="1">
    <source>
        <dbReference type="ARBA" id="ARBA00002962"/>
    </source>
</evidence>
<dbReference type="UniPathway" id="UPA00252"/>
<evidence type="ECO:0000256" key="8">
    <source>
        <dbReference type="ARBA" id="ARBA00023136"/>
    </source>
</evidence>
<dbReference type="InterPro" id="IPR005254">
    <property type="entry name" value="Heme_biosyn_assoc_TPR_pro"/>
</dbReference>
<keyword evidence="10" id="KW-0175">Coiled coil</keyword>
<dbReference type="SUPFAM" id="SSF48452">
    <property type="entry name" value="TPR-like"/>
    <property type="match status" value="1"/>
</dbReference>
<comment type="pathway">
    <text evidence="3">Porphyrin-containing compound metabolism; protoheme biosynthesis.</text>
</comment>
<evidence type="ECO:0000313" key="13">
    <source>
        <dbReference type="EMBL" id="KHT51377.1"/>
    </source>
</evidence>
<dbReference type="Gene3D" id="1.25.40.10">
    <property type="entry name" value="Tetratricopeptide repeat domain"/>
    <property type="match status" value="2"/>
</dbReference>
<dbReference type="RefSeq" id="WP_039221086.1">
    <property type="nucleotide sequence ID" value="NZ_JWLW01000019.1"/>
</dbReference>
<dbReference type="Pfam" id="PF07219">
    <property type="entry name" value="HemY_N"/>
    <property type="match status" value="1"/>
</dbReference>
<evidence type="ECO:0000256" key="7">
    <source>
        <dbReference type="ARBA" id="ARBA00022989"/>
    </source>
</evidence>
<dbReference type="GO" id="GO:0006779">
    <property type="term" value="P:porphyrin-containing compound biosynthetic process"/>
    <property type="evidence" value="ECO:0007669"/>
    <property type="project" value="UniProtKB-KW"/>
</dbReference>
<gene>
    <name evidence="13" type="ORF">RJ41_12150</name>
</gene>
<dbReference type="NCBIfam" id="TIGR00540">
    <property type="entry name" value="TPR_hemY_coli"/>
    <property type="match status" value="1"/>
</dbReference>
<keyword evidence="9" id="KW-0627">Porphyrin biosynthesis</keyword>
<dbReference type="OrthoDB" id="7067577at2"/>
<keyword evidence="6 11" id="KW-0812">Transmembrane</keyword>
<dbReference type="InterPro" id="IPR010817">
    <property type="entry name" value="HemY_N"/>
</dbReference>
<evidence type="ECO:0000256" key="11">
    <source>
        <dbReference type="SAM" id="Phobius"/>
    </source>
</evidence>
<feature type="coiled-coil region" evidence="10">
    <location>
        <begin position="163"/>
        <end position="200"/>
    </location>
</feature>
<feature type="transmembrane region" description="Helical" evidence="11">
    <location>
        <begin position="42"/>
        <end position="61"/>
    </location>
</feature>
<comment type="subcellular location">
    <subcellularLocation>
        <location evidence="2">Cell inner membrane</location>
        <topology evidence="2">Multi-pass membrane protein</topology>
    </subcellularLocation>
</comment>
<comment type="function">
    <text evidence="1">Involved in a late step of protoheme IX synthesis.</text>
</comment>
<dbReference type="GO" id="GO:0005886">
    <property type="term" value="C:plasma membrane"/>
    <property type="evidence" value="ECO:0007669"/>
    <property type="project" value="UniProtKB-SubCell"/>
</dbReference>
<evidence type="ECO:0000256" key="3">
    <source>
        <dbReference type="ARBA" id="ARBA00004744"/>
    </source>
</evidence>
<evidence type="ECO:0000259" key="12">
    <source>
        <dbReference type="Pfam" id="PF07219"/>
    </source>
</evidence>
<name>A0A0B3Y6W2_9ALTE</name>
<keyword evidence="8 11" id="KW-0472">Membrane</keyword>
<evidence type="ECO:0000256" key="9">
    <source>
        <dbReference type="ARBA" id="ARBA00023244"/>
    </source>
</evidence>
<feature type="domain" description="HemY N-terminal" evidence="12">
    <location>
        <begin position="29"/>
        <end position="132"/>
    </location>
</feature>
<evidence type="ECO:0000256" key="5">
    <source>
        <dbReference type="ARBA" id="ARBA00022519"/>
    </source>
</evidence>
<comment type="caution">
    <text evidence="13">The sequence shown here is derived from an EMBL/GenBank/DDBJ whole genome shotgun (WGS) entry which is preliminary data.</text>
</comment>
<evidence type="ECO:0000256" key="10">
    <source>
        <dbReference type="SAM" id="Coils"/>
    </source>
</evidence>
<proteinExistence type="predicted"/>
<organism evidence="13 14">
    <name type="scientific">Alteromonas marina</name>
    <dbReference type="NCBI Taxonomy" id="203795"/>
    <lineage>
        <taxon>Bacteria</taxon>
        <taxon>Pseudomonadati</taxon>
        <taxon>Pseudomonadota</taxon>
        <taxon>Gammaproteobacteria</taxon>
        <taxon>Alteromonadales</taxon>
        <taxon>Alteromonadaceae</taxon>
        <taxon>Alteromonas/Salinimonas group</taxon>
        <taxon>Alteromonas</taxon>
    </lineage>
</organism>
<dbReference type="InterPro" id="IPR011990">
    <property type="entry name" value="TPR-like_helical_dom_sf"/>
</dbReference>
<dbReference type="Proteomes" id="UP000031197">
    <property type="component" value="Unassembled WGS sequence"/>
</dbReference>
<dbReference type="GO" id="GO:0042168">
    <property type="term" value="P:heme metabolic process"/>
    <property type="evidence" value="ECO:0007669"/>
    <property type="project" value="InterPro"/>
</dbReference>